<accession>A0ABU3EZX7</accession>
<feature type="coiled-coil region" evidence="1">
    <location>
        <begin position="5"/>
        <end position="56"/>
    </location>
</feature>
<keyword evidence="3" id="KW-1185">Reference proteome</keyword>
<proteinExistence type="predicted"/>
<evidence type="ECO:0000256" key="1">
    <source>
        <dbReference type="SAM" id="Coils"/>
    </source>
</evidence>
<reference evidence="2 3" key="1">
    <citation type="submission" date="2023-03" db="EMBL/GenBank/DDBJ databases">
        <authorList>
            <person name="Shen W."/>
            <person name="Cai J."/>
        </authorList>
    </citation>
    <scope>NUCLEOTIDE SEQUENCE [LARGE SCALE GENOMIC DNA]</scope>
    <source>
        <strain evidence="2 3">D6-4</strain>
    </source>
</reference>
<evidence type="ECO:0008006" key="4">
    <source>
        <dbReference type="Google" id="ProtNLM"/>
    </source>
</evidence>
<name>A0ABU3EZX7_9ENTE</name>
<dbReference type="Proteomes" id="UP001252875">
    <property type="component" value="Unassembled WGS sequence"/>
</dbReference>
<evidence type="ECO:0000313" key="2">
    <source>
        <dbReference type="EMBL" id="MDT2600431.1"/>
    </source>
</evidence>
<organism evidence="2 3">
    <name type="scientific">Enterococcus hulanensis</name>
    <dbReference type="NCBI Taxonomy" id="2559929"/>
    <lineage>
        <taxon>Bacteria</taxon>
        <taxon>Bacillati</taxon>
        <taxon>Bacillota</taxon>
        <taxon>Bacilli</taxon>
        <taxon>Lactobacillales</taxon>
        <taxon>Enterococcaceae</taxon>
        <taxon>Enterococcus</taxon>
    </lineage>
</organism>
<sequence length="56" mass="6653">MHTKIDTKRTELDLLKKELKTFERLNYANVPVALEAKRVERKIQKLTKEIAELKET</sequence>
<dbReference type="RefSeq" id="WP_171004897.1">
    <property type="nucleotide sequence ID" value="NZ_BJED01000006.1"/>
</dbReference>
<evidence type="ECO:0000313" key="3">
    <source>
        <dbReference type="Proteomes" id="UP001252875"/>
    </source>
</evidence>
<dbReference type="EMBL" id="JARPYI010000006">
    <property type="protein sequence ID" value="MDT2600431.1"/>
    <property type="molecule type" value="Genomic_DNA"/>
</dbReference>
<keyword evidence="1" id="KW-0175">Coiled coil</keyword>
<comment type="caution">
    <text evidence="2">The sequence shown here is derived from an EMBL/GenBank/DDBJ whole genome shotgun (WGS) entry which is preliminary data.</text>
</comment>
<protein>
    <recommendedName>
        <fullName evidence="4">50S ribosomal protein L29</fullName>
    </recommendedName>
</protein>
<gene>
    <name evidence="2" type="ORF">P7D85_11650</name>
</gene>